<evidence type="ECO:0000256" key="4">
    <source>
        <dbReference type="ARBA" id="ARBA00022525"/>
    </source>
</evidence>
<comment type="caution">
    <text evidence="10">The sequence shown here is derived from an EMBL/GenBank/DDBJ whole genome shotgun (WGS) entry which is preliminary data.</text>
</comment>
<evidence type="ECO:0000313" key="11">
    <source>
        <dbReference type="Proteomes" id="UP001556367"/>
    </source>
</evidence>
<gene>
    <name evidence="10" type="ORF">HGRIS_002347</name>
</gene>
<keyword evidence="4 8" id="KW-0964">Secreted</keyword>
<evidence type="ECO:0000313" key="10">
    <source>
        <dbReference type="EMBL" id="KAL0956188.1"/>
    </source>
</evidence>
<keyword evidence="5 8" id="KW-0732">Signal</keyword>
<keyword evidence="9" id="KW-0812">Transmembrane</keyword>
<accession>A0ABR3JLC0</accession>
<keyword evidence="6 8" id="KW-1015">Disulfide bond</keyword>
<dbReference type="InterPro" id="IPR019778">
    <property type="entry name" value="Class_I_Hydrophobin_CS"/>
</dbReference>
<feature type="transmembrane region" description="Helical" evidence="9">
    <location>
        <begin position="72"/>
        <end position="92"/>
    </location>
</feature>
<comment type="subcellular location">
    <subcellularLocation>
        <location evidence="1 8">Secreted</location>
        <location evidence="1 8">Cell wall</location>
    </subcellularLocation>
</comment>
<evidence type="ECO:0000256" key="2">
    <source>
        <dbReference type="ARBA" id="ARBA00010446"/>
    </source>
</evidence>
<organism evidence="10 11">
    <name type="scientific">Hohenbuehelia grisea</name>
    <dbReference type="NCBI Taxonomy" id="104357"/>
    <lineage>
        <taxon>Eukaryota</taxon>
        <taxon>Fungi</taxon>
        <taxon>Dikarya</taxon>
        <taxon>Basidiomycota</taxon>
        <taxon>Agaricomycotina</taxon>
        <taxon>Agaricomycetes</taxon>
        <taxon>Agaricomycetidae</taxon>
        <taxon>Agaricales</taxon>
        <taxon>Pleurotineae</taxon>
        <taxon>Pleurotaceae</taxon>
        <taxon>Hohenbuehelia</taxon>
    </lineage>
</organism>
<keyword evidence="3 8" id="KW-0134">Cell wall</keyword>
<dbReference type="InterPro" id="IPR001338">
    <property type="entry name" value="Class_I_Hydrophobin"/>
</dbReference>
<keyword evidence="11" id="KW-1185">Reference proteome</keyword>
<sequence length="204" mass="21615">MNSPTSLYYCVTASSWFTSTTMTSPQKNCQEQAHRPAFTQYKTQRFTLYSSVEPTTTFNYSIPKMFSRISNMFVFFTVMTVYALLAAATPWGEPVTSTTAKPPVTTTVTVTAPGSTVTSVDQCNTGPIQCCNSVQKASAPSAALLLGLLGIVLQDVTALVGITCSPLSVIGVGGNSCSAQPVCCQNNSFHGIIALGCVPININL</sequence>
<protein>
    <recommendedName>
        <fullName evidence="8">Hydrophobin</fullName>
    </recommendedName>
</protein>
<evidence type="ECO:0000256" key="3">
    <source>
        <dbReference type="ARBA" id="ARBA00022512"/>
    </source>
</evidence>
<comment type="similarity">
    <text evidence="2 8">Belongs to the fungal hydrophobin family.</text>
</comment>
<comment type="subunit">
    <text evidence="7">Self-assembles to form functional amyloid fibrils called rodlets. Self-assembly into fibrillar rodlets occurs spontaneously at hydrophobic:hydrophilic interfaces and the rodlets further associate laterally to form amphipathic monolayers.</text>
</comment>
<evidence type="ECO:0000256" key="1">
    <source>
        <dbReference type="ARBA" id="ARBA00004191"/>
    </source>
</evidence>
<name>A0ABR3JLC0_9AGAR</name>
<dbReference type="EMBL" id="JASNQZ010000006">
    <property type="protein sequence ID" value="KAL0956188.1"/>
    <property type="molecule type" value="Genomic_DNA"/>
</dbReference>
<dbReference type="Pfam" id="PF01185">
    <property type="entry name" value="Hydrophobin"/>
    <property type="match status" value="1"/>
</dbReference>
<evidence type="ECO:0000256" key="6">
    <source>
        <dbReference type="ARBA" id="ARBA00023157"/>
    </source>
</evidence>
<dbReference type="SMART" id="SM00075">
    <property type="entry name" value="HYDRO"/>
    <property type="match status" value="1"/>
</dbReference>
<evidence type="ECO:0000256" key="5">
    <source>
        <dbReference type="ARBA" id="ARBA00022729"/>
    </source>
</evidence>
<evidence type="ECO:0000256" key="7">
    <source>
        <dbReference type="ARBA" id="ARBA00093546"/>
    </source>
</evidence>
<dbReference type="PROSITE" id="PS00956">
    <property type="entry name" value="HYDROPHOBIN"/>
    <property type="match status" value="1"/>
</dbReference>
<keyword evidence="9" id="KW-0472">Membrane</keyword>
<reference evidence="11" key="1">
    <citation type="submission" date="2024-06" db="EMBL/GenBank/DDBJ databases">
        <title>Multi-omics analyses provide insights into the biosynthesis of the anticancer antibiotic pleurotin in Hohenbuehelia grisea.</title>
        <authorList>
            <person name="Weaver J.A."/>
            <person name="Alberti F."/>
        </authorList>
    </citation>
    <scope>NUCLEOTIDE SEQUENCE [LARGE SCALE GENOMIC DNA]</scope>
    <source>
        <strain evidence="11">T-177</strain>
    </source>
</reference>
<evidence type="ECO:0000256" key="8">
    <source>
        <dbReference type="RuleBase" id="RU365009"/>
    </source>
</evidence>
<dbReference type="CDD" id="cd23507">
    <property type="entry name" value="hydrophobin_I"/>
    <property type="match status" value="1"/>
</dbReference>
<dbReference type="Proteomes" id="UP001556367">
    <property type="component" value="Unassembled WGS sequence"/>
</dbReference>
<evidence type="ECO:0000256" key="9">
    <source>
        <dbReference type="SAM" id="Phobius"/>
    </source>
</evidence>
<keyword evidence="9" id="KW-1133">Transmembrane helix</keyword>
<proteinExistence type="inferred from homology"/>